<dbReference type="EMBL" id="JBHTBR010000002">
    <property type="protein sequence ID" value="MFC7290955.1"/>
    <property type="molecule type" value="Genomic_DNA"/>
</dbReference>
<keyword evidence="1" id="KW-0812">Transmembrane</keyword>
<organism evidence="2 3">
    <name type="scientific">Hirschia litorea</name>
    <dbReference type="NCBI Taxonomy" id="1199156"/>
    <lineage>
        <taxon>Bacteria</taxon>
        <taxon>Pseudomonadati</taxon>
        <taxon>Pseudomonadota</taxon>
        <taxon>Alphaproteobacteria</taxon>
        <taxon>Hyphomonadales</taxon>
        <taxon>Hyphomonadaceae</taxon>
        <taxon>Hirschia</taxon>
    </lineage>
</organism>
<gene>
    <name evidence="2" type="ORF">ACFQS8_04965</name>
</gene>
<evidence type="ECO:0000256" key="1">
    <source>
        <dbReference type="SAM" id="Phobius"/>
    </source>
</evidence>
<comment type="caution">
    <text evidence="2">The sequence shown here is derived from an EMBL/GenBank/DDBJ whole genome shotgun (WGS) entry which is preliminary data.</text>
</comment>
<name>A0ABW2IJD2_9PROT</name>
<evidence type="ECO:0000313" key="3">
    <source>
        <dbReference type="Proteomes" id="UP001596492"/>
    </source>
</evidence>
<accession>A0ABW2IJD2</accession>
<sequence>MAKRVFSTVYSDDHMAPHVWLPLLLGSALGLAGLFLDTLTLTLSSAIFTVYAIWNWPFLDTRRVVLQLSNEGADIDGIGRIPWEAISQVELIEKRHKKHPPSENCTLRIHLNAAIEDICIPYAPMVRPNWQRKMISKTDAKTLDIKSGLLLDSQINIANAFAWFLTPQKTN</sequence>
<keyword evidence="3" id="KW-1185">Reference proteome</keyword>
<protein>
    <submittedName>
        <fullName evidence="2">Uncharacterized protein</fullName>
    </submittedName>
</protein>
<dbReference type="Proteomes" id="UP001596492">
    <property type="component" value="Unassembled WGS sequence"/>
</dbReference>
<feature type="transmembrane region" description="Helical" evidence="1">
    <location>
        <begin position="20"/>
        <end position="53"/>
    </location>
</feature>
<evidence type="ECO:0000313" key="2">
    <source>
        <dbReference type="EMBL" id="MFC7290955.1"/>
    </source>
</evidence>
<dbReference type="RefSeq" id="WP_382166159.1">
    <property type="nucleotide sequence ID" value="NZ_JBHTBR010000002.1"/>
</dbReference>
<reference evidence="3" key="1">
    <citation type="journal article" date="2019" name="Int. J. Syst. Evol. Microbiol.">
        <title>The Global Catalogue of Microorganisms (GCM) 10K type strain sequencing project: providing services to taxonomists for standard genome sequencing and annotation.</title>
        <authorList>
            <consortium name="The Broad Institute Genomics Platform"/>
            <consortium name="The Broad Institute Genome Sequencing Center for Infectious Disease"/>
            <person name="Wu L."/>
            <person name="Ma J."/>
        </authorList>
    </citation>
    <scope>NUCLEOTIDE SEQUENCE [LARGE SCALE GENOMIC DNA]</scope>
    <source>
        <strain evidence="3">CCUG 51308</strain>
    </source>
</reference>
<keyword evidence="1" id="KW-1133">Transmembrane helix</keyword>
<proteinExistence type="predicted"/>
<keyword evidence="1" id="KW-0472">Membrane</keyword>